<reference evidence="3 4" key="1">
    <citation type="submission" date="2019-03" db="EMBL/GenBank/DDBJ databases">
        <title>Genomic Encyclopedia of Type Strains, Phase IV (KMG-IV): sequencing the most valuable type-strain genomes for metagenomic binning, comparative biology and taxonomic classification.</title>
        <authorList>
            <person name="Goeker M."/>
        </authorList>
    </citation>
    <scope>NUCLEOTIDE SEQUENCE [LARGE SCALE GENOMIC DNA]</scope>
    <source>
        <strain evidence="3 4">DSM 45707</strain>
    </source>
</reference>
<evidence type="ECO:0000256" key="2">
    <source>
        <dbReference type="SAM" id="Phobius"/>
    </source>
</evidence>
<dbReference type="InterPro" id="IPR003425">
    <property type="entry name" value="CCB3/YggT"/>
</dbReference>
<feature type="transmembrane region" description="Helical" evidence="2">
    <location>
        <begin position="65"/>
        <end position="89"/>
    </location>
</feature>
<dbReference type="AlphaFoldDB" id="A0A4R3L5E6"/>
<evidence type="ECO:0000313" key="3">
    <source>
        <dbReference type="EMBL" id="TCS94612.1"/>
    </source>
</evidence>
<keyword evidence="2" id="KW-0472">Membrane</keyword>
<keyword evidence="4" id="KW-1185">Reference proteome</keyword>
<dbReference type="OrthoDB" id="47652at2"/>
<protein>
    <submittedName>
        <fullName evidence="3">YggT family protein</fullName>
    </submittedName>
</protein>
<dbReference type="GO" id="GO:0016020">
    <property type="term" value="C:membrane"/>
    <property type="evidence" value="ECO:0007669"/>
    <property type="project" value="InterPro"/>
</dbReference>
<dbReference type="EMBL" id="SMAG01000003">
    <property type="protein sequence ID" value="TCS94612.1"/>
    <property type="molecule type" value="Genomic_DNA"/>
</dbReference>
<proteinExistence type="inferred from homology"/>
<dbReference type="PANTHER" id="PTHR33219:SF14">
    <property type="entry name" value="PROTEIN COFACTOR ASSEMBLY OF COMPLEX C SUBUNIT B CCB3, CHLOROPLASTIC-RELATED"/>
    <property type="match status" value="1"/>
</dbReference>
<comment type="caution">
    <text evidence="3">The sequence shown here is derived from an EMBL/GenBank/DDBJ whole genome shotgun (WGS) entry which is preliminary data.</text>
</comment>
<accession>A0A4R3L5E6</accession>
<keyword evidence="2" id="KW-1133">Transmembrane helix</keyword>
<comment type="similarity">
    <text evidence="1">Belongs to the YggT family.</text>
</comment>
<organism evidence="3 4">
    <name type="scientific">Hazenella coriacea</name>
    <dbReference type="NCBI Taxonomy" id="1179467"/>
    <lineage>
        <taxon>Bacteria</taxon>
        <taxon>Bacillati</taxon>
        <taxon>Bacillota</taxon>
        <taxon>Bacilli</taxon>
        <taxon>Bacillales</taxon>
        <taxon>Thermoactinomycetaceae</taxon>
        <taxon>Hazenella</taxon>
    </lineage>
</organism>
<gene>
    <name evidence="3" type="ORF">EDD58_10324</name>
</gene>
<keyword evidence="2" id="KW-0812">Transmembrane</keyword>
<feature type="transmembrane region" description="Helical" evidence="2">
    <location>
        <begin position="7"/>
        <end position="27"/>
    </location>
</feature>
<dbReference type="Proteomes" id="UP000294937">
    <property type="component" value="Unassembled WGS sequence"/>
</dbReference>
<name>A0A4R3L5E6_9BACL</name>
<dbReference type="PANTHER" id="PTHR33219">
    <property type="entry name" value="YLMG HOMOLOG PROTEIN 2, CHLOROPLASTIC"/>
    <property type="match status" value="1"/>
</dbReference>
<sequence length="91" mass="10368">MLIFMIVSWAFNIYSMLIFIYILLSWLPNVQGSPVGQLIGRVVEPYLAVFRRFIPPLGMIDLSPIVALLALRFIHSGVLYLMSMIFGMIMS</sequence>
<dbReference type="Pfam" id="PF02325">
    <property type="entry name" value="CCB3_YggT"/>
    <property type="match status" value="1"/>
</dbReference>
<evidence type="ECO:0000256" key="1">
    <source>
        <dbReference type="ARBA" id="ARBA00010894"/>
    </source>
</evidence>
<dbReference type="RefSeq" id="WP_131924006.1">
    <property type="nucleotide sequence ID" value="NZ_SMAG01000003.1"/>
</dbReference>
<evidence type="ECO:0000313" key="4">
    <source>
        <dbReference type="Proteomes" id="UP000294937"/>
    </source>
</evidence>